<feature type="region of interest" description="Disordered" evidence="1">
    <location>
        <begin position="39"/>
        <end position="111"/>
    </location>
</feature>
<feature type="non-terminal residue" evidence="2">
    <location>
        <position position="1"/>
    </location>
</feature>
<dbReference type="EMBL" id="KL363218">
    <property type="protein sequence ID" value="KFD53262.1"/>
    <property type="molecule type" value="Genomic_DNA"/>
</dbReference>
<gene>
    <name evidence="2" type="ORF">M513_05743</name>
    <name evidence="3" type="ORF">M514_05743</name>
</gene>
<keyword evidence="4" id="KW-1185">Reference proteome</keyword>
<evidence type="ECO:0000313" key="3">
    <source>
        <dbReference type="EMBL" id="KFD66344.1"/>
    </source>
</evidence>
<organism evidence="2 4">
    <name type="scientific">Trichuris suis</name>
    <name type="common">pig whipworm</name>
    <dbReference type="NCBI Taxonomy" id="68888"/>
    <lineage>
        <taxon>Eukaryota</taxon>
        <taxon>Metazoa</taxon>
        <taxon>Ecdysozoa</taxon>
        <taxon>Nematoda</taxon>
        <taxon>Enoplea</taxon>
        <taxon>Dorylaimia</taxon>
        <taxon>Trichinellida</taxon>
        <taxon>Trichuridae</taxon>
        <taxon>Trichuris</taxon>
    </lineage>
</organism>
<protein>
    <submittedName>
        <fullName evidence="2">Uncharacterized protein</fullName>
    </submittedName>
</protein>
<reference evidence="2 4" key="1">
    <citation type="journal article" date="2014" name="Nat. Genet.">
        <title>Genome and transcriptome of the porcine whipworm Trichuris suis.</title>
        <authorList>
            <person name="Jex A.R."/>
            <person name="Nejsum P."/>
            <person name="Schwarz E.M."/>
            <person name="Hu L."/>
            <person name="Young N.D."/>
            <person name="Hall R.S."/>
            <person name="Korhonen P.K."/>
            <person name="Liao S."/>
            <person name="Thamsborg S."/>
            <person name="Xia J."/>
            <person name="Xu P."/>
            <person name="Wang S."/>
            <person name="Scheerlinck J.P."/>
            <person name="Hofmann A."/>
            <person name="Sternberg P.W."/>
            <person name="Wang J."/>
            <person name="Gasser R.B."/>
        </authorList>
    </citation>
    <scope>NUCLEOTIDE SEQUENCE [LARGE SCALE GENOMIC DNA]</scope>
    <source>
        <strain evidence="3">DCEP-RM93F</strain>
        <strain evidence="2">DCEP-RM93M</strain>
    </source>
</reference>
<evidence type="ECO:0000256" key="1">
    <source>
        <dbReference type="SAM" id="MobiDB-lite"/>
    </source>
</evidence>
<feature type="compositionally biased region" description="Basic residues" evidence="1">
    <location>
        <begin position="57"/>
        <end position="69"/>
    </location>
</feature>
<evidence type="ECO:0000313" key="2">
    <source>
        <dbReference type="EMBL" id="KFD53262.1"/>
    </source>
</evidence>
<name>A0A085M7R6_9BILA</name>
<dbReference type="Proteomes" id="UP000030758">
    <property type="component" value="Unassembled WGS sequence"/>
</dbReference>
<dbReference type="EMBL" id="KL367525">
    <property type="protein sequence ID" value="KFD66344.1"/>
    <property type="molecule type" value="Genomic_DNA"/>
</dbReference>
<dbReference type="AlphaFoldDB" id="A0A085M7R6"/>
<accession>A0A085M7R6</accession>
<dbReference type="Proteomes" id="UP000030764">
    <property type="component" value="Unassembled WGS sequence"/>
</dbReference>
<proteinExistence type="predicted"/>
<sequence>LVVRSTDRLKITVGRKPTYSDRYLISPLTIDNSMVHEQNTNNSLADDGPAPADISRRRGSGRPAKMKHRQTAENDGECDQRTSGHRTFLSVFTRPPIEERMSREPVFSTTHKRGTRYNTSFNRDKEVEDSEAWVDLINQTRYCTLAP</sequence>
<evidence type="ECO:0000313" key="4">
    <source>
        <dbReference type="Proteomes" id="UP000030764"/>
    </source>
</evidence>